<evidence type="ECO:0000313" key="7">
    <source>
        <dbReference type="Proteomes" id="UP000029995"/>
    </source>
</evidence>
<dbReference type="PANTHER" id="PTHR43774:SF1">
    <property type="entry name" value="PEPTIDE METHIONINE SULFOXIDE REDUCTASE MSRA 2"/>
    <property type="match status" value="1"/>
</dbReference>
<comment type="catalytic activity">
    <reaction evidence="3 4">
        <text>[thioredoxin]-disulfide + L-methionine + H2O = L-methionine (S)-S-oxide + [thioredoxin]-dithiol</text>
        <dbReference type="Rhea" id="RHEA:19993"/>
        <dbReference type="Rhea" id="RHEA-COMP:10698"/>
        <dbReference type="Rhea" id="RHEA-COMP:10700"/>
        <dbReference type="ChEBI" id="CHEBI:15377"/>
        <dbReference type="ChEBI" id="CHEBI:29950"/>
        <dbReference type="ChEBI" id="CHEBI:50058"/>
        <dbReference type="ChEBI" id="CHEBI:57844"/>
        <dbReference type="ChEBI" id="CHEBI:58772"/>
        <dbReference type="EC" id="1.8.4.11"/>
    </reaction>
</comment>
<gene>
    <name evidence="4" type="primary">msrA</name>
    <name evidence="6" type="ORF">P409_30490</name>
</gene>
<sequence>MPLFPIRPSAAWRRLPALAGALSLLAVAAGLAVTRSSAEEARLVPPPAVDESADSGAATETAVLAGGCFWGVQGVFQHVKGVTSAVSGYAGGDARTAQYETVSGGDTGHAESVKITYDPHQISYGRILQIYFSVAHDPTQLNRQGPDSGTQYRSAIFPADAEQARVAKAYVDQLNQAGTFDAAIVTKIEPGRSFYPAEDYHQDYLTLHPTSPYIAINDLPKVEALQRLFPDSYRADPVLVSAQTN</sequence>
<evidence type="ECO:0000256" key="3">
    <source>
        <dbReference type="ARBA" id="ARBA00048782"/>
    </source>
</evidence>
<dbReference type="InterPro" id="IPR036509">
    <property type="entry name" value="Met_Sox_Rdtase_MsrA_sf"/>
</dbReference>
<comment type="similarity">
    <text evidence="4">Belongs to the MsrA Met sulfoxide reductase family.</text>
</comment>
<evidence type="ECO:0000256" key="4">
    <source>
        <dbReference type="HAMAP-Rule" id="MF_01401"/>
    </source>
</evidence>
<reference evidence="6 7" key="1">
    <citation type="submission" date="2014-01" db="EMBL/GenBank/DDBJ databases">
        <title>Genome sequence determination for a cystic fibrosis isolate, Inquilinus limosus.</title>
        <authorList>
            <person name="Pino M."/>
            <person name="Di Conza J."/>
            <person name="Gutkind G."/>
        </authorList>
    </citation>
    <scope>NUCLEOTIDE SEQUENCE [LARGE SCALE GENOMIC DNA]</scope>
    <source>
        <strain evidence="6 7">MP06</strain>
    </source>
</reference>
<dbReference type="Gene3D" id="3.30.1060.10">
    <property type="entry name" value="Peptide methionine sulphoxide reductase MsrA"/>
    <property type="match status" value="1"/>
</dbReference>
<dbReference type="EC" id="1.8.4.11" evidence="4"/>
<accession>A0A0A0CZC5</accession>
<dbReference type="EMBL" id="JANX01000666">
    <property type="protein sequence ID" value="KGM30873.1"/>
    <property type="molecule type" value="Genomic_DNA"/>
</dbReference>
<proteinExistence type="inferred from homology"/>
<dbReference type="OrthoDB" id="4174719at2"/>
<dbReference type="InterPro" id="IPR002569">
    <property type="entry name" value="Met_Sox_Rdtase_MsrA_dom"/>
</dbReference>
<comment type="catalytic activity">
    <reaction evidence="2 4">
        <text>L-methionyl-[protein] + [thioredoxin]-disulfide + H2O = L-methionyl-(S)-S-oxide-[protein] + [thioredoxin]-dithiol</text>
        <dbReference type="Rhea" id="RHEA:14217"/>
        <dbReference type="Rhea" id="RHEA-COMP:10698"/>
        <dbReference type="Rhea" id="RHEA-COMP:10700"/>
        <dbReference type="Rhea" id="RHEA-COMP:12313"/>
        <dbReference type="Rhea" id="RHEA-COMP:12315"/>
        <dbReference type="ChEBI" id="CHEBI:15377"/>
        <dbReference type="ChEBI" id="CHEBI:16044"/>
        <dbReference type="ChEBI" id="CHEBI:29950"/>
        <dbReference type="ChEBI" id="CHEBI:44120"/>
        <dbReference type="ChEBI" id="CHEBI:50058"/>
        <dbReference type="EC" id="1.8.4.11"/>
    </reaction>
</comment>
<dbReference type="GO" id="GO:0008113">
    <property type="term" value="F:peptide-methionine (S)-S-oxide reductase activity"/>
    <property type="evidence" value="ECO:0007669"/>
    <property type="project" value="UniProtKB-UniRule"/>
</dbReference>
<feature type="active site" evidence="4">
    <location>
        <position position="68"/>
    </location>
</feature>
<dbReference type="AlphaFoldDB" id="A0A0A0CZC5"/>
<keyword evidence="1 4" id="KW-0560">Oxidoreductase</keyword>
<comment type="caution">
    <text evidence="6">The sequence shown here is derived from an EMBL/GenBank/DDBJ whole genome shotgun (WGS) entry which is preliminary data.</text>
</comment>
<protein>
    <recommendedName>
        <fullName evidence="4">Peptide methionine sulfoxide reductase MsrA</fullName>
        <shortName evidence="4">Protein-methionine-S-oxide reductase</shortName>
        <ecNumber evidence="4">1.8.4.11</ecNumber>
    </recommendedName>
    <alternativeName>
        <fullName evidence="4">Peptide-methionine (S)-S-oxide reductase</fullName>
        <shortName evidence="4">Peptide Met(O) reductase</shortName>
    </alternativeName>
</protein>
<dbReference type="GO" id="GO:0033744">
    <property type="term" value="F:L-methionine:thioredoxin-disulfide S-oxidoreductase activity"/>
    <property type="evidence" value="ECO:0007669"/>
    <property type="project" value="RHEA"/>
</dbReference>
<comment type="function">
    <text evidence="4">Has an important function as a repair enzyme for proteins that have been inactivated by oxidation. Catalyzes the reversible oxidation-reduction of methionine sulfoxide in proteins to methionine.</text>
</comment>
<dbReference type="RefSeq" id="WP_034847305.1">
    <property type="nucleotide sequence ID" value="NZ_JANX01000666.1"/>
</dbReference>
<name>A0A0A0CZC5_9PROT</name>
<evidence type="ECO:0000256" key="2">
    <source>
        <dbReference type="ARBA" id="ARBA00047806"/>
    </source>
</evidence>
<feature type="domain" description="Peptide methionine sulphoxide reductase MsrA" evidence="5">
    <location>
        <begin position="61"/>
        <end position="213"/>
    </location>
</feature>
<dbReference type="Pfam" id="PF01625">
    <property type="entry name" value="PMSR"/>
    <property type="match status" value="1"/>
</dbReference>
<dbReference type="HAMAP" id="MF_01401">
    <property type="entry name" value="MsrA"/>
    <property type="match status" value="1"/>
</dbReference>
<evidence type="ECO:0000259" key="5">
    <source>
        <dbReference type="Pfam" id="PF01625"/>
    </source>
</evidence>
<dbReference type="PANTHER" id="PTHR43774">
    <property type="entry name" value="PEPTIDE METHIONINE SULFOXIDE REDUCTASE"/>
    <property type="match status" value="1"/>
</dbReference>
<dbReference type="SUPFAM" id="SSF55068">
    <property type="entry name" value="Peptide methionine sulfoxide reductase"/>
    <property type="match status" value="1"/>
</dbReference>
<evidence type="ECO:0000256" key="1">
    <source>
        <dbReference type="ARBA" id="ARBA00023002"/>
    </source>
</evidence>
<dbReference type="NCBIfam" id="TIGR00401">
    <property type="entry name" value="msrA"/>
    <property type="match status" value="1"/>
</dbReference>
<dbReference type="Proteomes" id="UP000029995">
    <property type="component" value="Unassembled WGS sequence"/>
</dbReference>
<organism evidence="6 7">
    <name type="scientific">Inquilinus limosus MP06</name>
    <dbReference type="NCBI Taxonomy" id="1398085"/>
    <lineage>
        <taxon>Bacteria</taxon>
        <taxon>Pseudomonadati</taxon>
        <taxon>Pseudomonadota</taxon>
        <taxon>Alphaproteobacteria</taxon>
        <taxon>Rhodospirillales</taxon>
        <taxon>Rhodospirillaceae</taxon>
        <taxon>Inquilinus</taxon>
    </lineage>
</organism>
<evidence type="ECO:0000313" key="6">
    <source>
        <dbReference type="EMBL" id="KGM30873.1"/>
    </source>
</evidence>